<dbReference type="STRING" id="34508.A0A4U8UHY9"/>
<reference evidence="5 6" key="1">
    <citation type="journal article" date="2015" name="Genome Biol.">
        <title>Comparative genomics of Steinernema reveals deeply conserved gene regulatory networks.</title>
        <authorList>
            <person name="Dillman A.R."/>
            <person name="Macchietto M."/>
            <person name="Porter C.F."/>
            <person name="Rogers A."/>
            <person name="Williams B."/>
            <person name="Antoshechkin I."/>
            <person name="Lee M.M."/>
            <person name="Goodwin Z."/>
            <person name="Lu X."/>
            <person name="Lewis E.E."/>
            <person name="Goodrich-Blair H."/>
            <person name="Stock S.P."/>
            <person name="Adams B.J."/>
            <person name="Sternberg P.W."/>
            <person name="Mortazavi A."/>
        </authorList>
    </citation>
    <scope>NUCLEOTIDE SEQUENCE [LARGE SCALE GENOMIC DNA]</scope>
    <source>
        <strain evidence="5 6">ALL</strain>
    </source>
</reference>
<reference evidence="5 6" key="2">
    <citation type="journal article" date="2019" name="G3 (Bethesda)">
        <title>Hybrid Assembly of the Genome of the Entomopathogenic Nematode Steinernema carpocapsae Identifies the X-Chromosome.</title>
        <authorList>
            <person name="Serra L."/>
            <person name="Macchietto M."/>
            <person name="Macias-Munoz A."/>
            <person name="McGill C.J."/>
            <person name="Rodriguez I.M."/>
            <person name="Rodriguez B."/>
            <person name="Murad R."/>
            <person name="Mortazavi A."/>
        </authorList>
    </citation>
    <scope>NUCLEOTIDE SEQUENCE [LARGE SCALE GENOMIC DNA]</scope>
    <source>
        <strain evidence="5 6">ALL</strain>
    </source>
</reference>
<gene>
    <name evidence="5" type="ORF">L596_000127</name>
</gene>
<feature type="domain" description="VWFD" evidence="4">
    <location>
        <begin position="9"/>
        <end position="207"/>
    </location>
</feature>
<keyword evidence="2" id="KW-0325">Glycoprotein</keyword>
<dbReference type="Proteomes" id="UP000298663">
    <property type="component" value="Chromosome X"/>
</dbReference>
<accession>A0A4U8UHY9</accession>
<dbReference type="EMBL" id="CM016762">
    <property type="protein sequence ID" value="TMS32261.1"/>
    <property type="molecule type" value="Genomic_DNA"/>
</dbReference>
<evidence type="ECO:0000256" key="2">
    <source>
        <dbReference type="ARBA" id="ARBA00023180"/>
    </source>
</evidence>
<comment type="caution">
    <text evidence="5">The sequence shown here is derived from an EMBL/GenBank/DDBJ whole genome shotgun (WGS) entry which is preliminary data.</text>
</comment>
<dbReference type="InterPro" id="IPR001846">
    <property type="entry name" value="VWF_type-D"/>
</dbReference>
<dbReference type="InterPro" id="IPR050780">
    <property type="entry name" value="Mucin_vWF_Thrombospondin_sf"/>
</dbReference>
<evidence type="ECO:0000313" key="5">
    <source>
        <dbReference type="EMBL" id="TMS32261.1"/>
    </source>
</evidence>
<keyword evidence="1" id="KW-1015">Disulfide bond</keyword>
<evidence type="ECO:0000256" key="1">
    <source>
        <dbReference type="ARBA" id="ARBA00023157"/>
    </source>
</evidence>
<name>A0A4U8UHY9_STECR</name>
<evidence type="ECO:0000256" key="3">
    <source>
        <dbReference type="SAM" id="MobiDB-lite"/>
    </source>
</evidence>
<organism evidence="5 6">
    <name type="scientific">Steinernema carpocapsae</name>
    <name type="common">Entomopathogenic nematode</name>
    <dbReference type="NCBI Taxonomy" id="34508"/>
    <lineage>
        <taxon>Eukaryota</taxon>
        <taxon>Metazoa</taxon>
        <taxon>Ecdysozoa</taxon>
        <taxon>Nematoda</taxon>
        <taxon>Chromadorea</taxon>
        <taxon>Rhabditida</taxon>
        <taxon>Tylenchina</taxon>
        <taxon>Panagrolaimomorpha</taxon>
        <taxon>Strongyloidoidea</taxon>
        <taxon>Steinernematidae</taxon>
        <taxon>Steinernema</taxon>
    </lineage>
</organism>
<dbReference type="PROSITE" id="PS51233">
    <property type="entry name" value="VWFD"/>
    <property type="match status" value="1"/>
</dbReference>
<dbReference type="SMART" id="SM00216">
    <property type="entry name" value="VWD"/>
    <property type="match status" value="1"/>
</dbReference>
<keyword evidence="6" id="KW-1185">Reference proteome</keyword>
<dbReference type="PANTHER" id="PTHR11339">
    <property type="entry name" value="EXTRACELLULAR MATRIX GLYCOPROTEIN RELATED"/>
    <property type="match status" value="1"/>
</dbReference>
<evidence type="ECO:0000259" key="4">
    <source>
        <dbReference type="PROSITE" id="PS51233"/>
    </source>
</evidence>
<proteinExistence type="predicted"/>
<sequence>MEGLPQKFRESCAVGDPHYNTFDGTYYDYQGTCPYIYSQTCRQPKNAANYTLKAKNKLYPYTKVSYISEIELEMHGIVIHVDESFNFYVNGILSYFPYSYPSASNPKITAEFRGGSVYIENSDYVQITFGRQHLCIRVPETDDFTGKGGLCGFAGDIDNTCANDIVSRQGDVLTNDKCSYGTDPVTLEKLSRFLDTWQTTDFQGFCKTCEKECIDGGTISPEIPSCTRTRTNTSVCRSSRPSRVSDRSVPARDSELR</sequence>
<dbReference type="AlphaFoldDB" id="A0A4U8UHY9"/>
<protein>
    <recommendedName>
        <fullName evidence="4">VWFD domain-containing protein</fullName>
    </recommendedName>
</protein>
<dbReference type="Pfam" id="PF00094">
    <property type="entry name" value="VWD"/>
    <property type="match status" value="1"/>
</dbReference>
<feature type="compositionally biased region" description="Basic and acidic residues" evidence="3">
    <location>
        <begin position="243"/>
        <end position="257"/>
    </location>
</feature>
<evidence type="ECO:0000313" key="6">
    <source>
        <dbReference type="Proteomes" id="UP000298663"/>
    </source>
</evidence>
<feature type="region of interest" description="Disordered" evidence="3">
    <location>
        <begin position="228"/>
        <end position="257"/>
    </location>
</feature>
<dbReference type="EMBL" id="AZBU02000001">
    <property type="protein sequence ID" value="TMS32261.1"/>
    <property type="molecule type" value="Genomic_DNA"/>
</dbReference>
<dbReference type="OrthoDB" id="5850393at2759"/>